<dbReference type="AlphaFoldDB" id="A0A0X8X1G2"/>
<dbReference type="SMART" id="SM00843">
    <property type="entry name" value="Ftsk_gamma"/>
    <property type="match status" value="1"/>
</dbReference>
<accession>A0A0X8X1G2</accession>
<reference evidence="1 2" key="1">
    <citation type="submission" date="2015-12" db="EMBL/GenBank/DDBJ databases">
        <title>Genome sequence of Mucilaginibacter gotjawali.</title>
        <authorList>
            <person name="Lee J.S."/>
            <person name="Lee K.C."/>
            <person name="Kim K.K."/>
            <person name="Lee B.W."/>
        </authorList>
    </citation>
    <scope>NUCLEOTIDE SEQUENCE [LARGE SCALE GENOMIC DNA]</scope>
    <source>
        <strain evidence="1 2">SA3-7</strain>
    </source>
</reference>
<dbReference type="Gene3D" id="3.40.50.300">
    <property type="entry name" value="P-loop containing nucleotide triphosphate hydrolases"/>
    <property type="match status" value="1"/>
</dbReference>
<evidence type="ECO:0000313" key="1">
    <source>
        <dbReference type="EMBL" id="BAU54060.1"/>
    </source>
</evidence>
<dbReference type="InterPro" id="IPR018541">
    <property type="entry name" value="Ftsk_gamma"/>
</dbReference>
<sequence>MPSNRHSPDHFYPKTFRKNITTGSIKANFSSRLAFRLVSSTDSRTILDVQGADLLQGQGHMLHSNGVEIMRLQGALLTGREVESVCDFIGLQRGYPSAMLLPAYGNHYTSAKEFDPDNLDPMFDEAASLIVLHQQGSTSLIRHKMKLGYNRSGHIIDQLERAGIVGPFEGSKARDVLFSDDYSLERHLEAIRKKGP</sequence>
<evidence type="ECO:0000313" key="2">
    <source>
        <dbReference type="Proteomes" id="UP000218263"/>
    </source>
</evidence>
<dbReference type="Gene3D" id="1.10.10.10">
    <property type="entry name" value="Winged helix-like DNA-binding domain superfamily/Winged helix DNA-binding domain"/>
    <property type="match status" value="1"/>
</dbReference>
<dbReference type="Pfam" id="PF09397">
    <property type="entry name" value="FtsK_gamma"/>
    <property type="match status" value="1"/>
</dbReference>
<dbReference type="InterPro" id="IPR036388">
    <property type="entry name" value="WH-like_DNA-bd_sf"/>
</dbReference>
<dbReference type="RefSeq" id="WP_232010838.1">
    <property type="nucleotide sequence ID" value="NZ_AP017313.1"/>
</dbReference>
<protein>
    <submittedName>
        <fullName evidence="1">DNA translocase FtsK</fullName>
    </submittedName>
</protein>
<dbReference type="EMBL" id="AP017313">
    <property type="protein sequence ID" value="BAU54060.1"/>
    <property type="molecule type" value="Genomic_DNA"/>
</dbReference>
<dbReference type="Proteomes" id="UP000218263">
    <property type="component" value="Chromosome"/>
</dbReference>
<dbReference type="SUPFAM" id="SSF46785">
    <property type="entry name" value="Winged helix' DNA-binding domain"/>
    <property type="match status" value="1"/>
</dbReference>
<keyword evidence="2" id="KW-1185">Reference proteome</keyword>
<dbReference type="InterPro" id="IPR050206">
    <property type="entry name" value="FtsK/SpoIIIE/SftA"/>
</dbReference>
<name>A0A0X8X1G2_9SPHI</name>
<dbReference type="PANTHER" id="PTHR22683">
    <property type="entry name" value="SPORULATION PROTEIN RELATED"/>
    <property type="match status" value="1"/>
</dbReference>
<gene>
    <name evidence="1" type="primary">ftsK</name>
    <name evidence="1" type="ORF">MgSA37_02231</name>
</gene>
<dbReference type="KEGG" id="mgot:MgSA37_02231"/>
<organism evidence="1 2">
    <name type="scientific">Mucilaginibacter gotjawali</name>
    <dbReference type="NCBI Taxonomy" id="1550579"/>
    <lineage>
        <taxon>Bacteria</taxon>
        <taxon>Pseudomonadati</taxon>
        <taxon>Bacteroidota</taxon>
        <taxon>Sphingobacteriia</taxon>
        <taxon>Sphingobacteriales</taxon>
        <taxon>Sphingobacteriaceae</taxon>
        <taxon>Mucilaginibacter</taxon>
    </lineage>
</organism>
<dbReference type="PANTHER" id="PTHR22683:SF41">
    <property type="entry name" value="DNA TRANSLOCASE FTSK"/>
    <property type="match status" value="1"/>
</dbReference>
<dbReference type="InterPro" id="IPR027417">
    <property type="entry name" value="P-loop_NTPase"/>
</dbReference>
<proteinExistence type="predicted"/>
<dbReference type="InterPro" id="IPR036390">
    <property type="entry name" value="WH_DNA-bd_sf"/>
</dbReference>